<dbReference type="GO" id="GO:0016491">
    <property type="term" value="F:oxidoreductase activity"/>
    <property type="evidence" value="ECO:0007669"/>
    <property type="project" value="InterPro"/>
</dbReference>
<protein>
    <submittedName>
        <fullName evidence="4">FMN reductase</fullName>
    </submittedName>
</protein>
<evidence type="ECO:0000256" key="1">
    <source>
        <dbReference type="ARBA" id="ARBA00022630"/>
    </source>
</evidence>
<keyword evidence="5" id="KW-1185">Reference proteome</keyword>
<dbReference type="RefSeq" id="WP_069809166.1">
    <property type="nucleotide sequence ID" value="NZ_CP017305.1"/>
</dbReference>
<accession>A0A1D8D5Z7</accession>
<keyword evidence="1" id="KW-0285">Flavoprotein</keyword>
<evidence type="ECO:0000256" key="2">
    <source>
        <dbReference type="ARBA" id="ARBA00022643"/>
    </source>
</evidence>
<dbReference type="PANTHER" id="PTHR43278:SF4">
    <property type="entry name" value="NAD(P)H-DEPENDENT FMN-CONTAINING OXIDOREDUCTASE YWQN-RELATED"/>
    <property type="match status" value="1"/>
</dbReference>
<evidence type="ECO:0000313" key="4">
    <source>
        <dbReference type="EMBL" id="AOS83448.1"/>
    </source>
</evidence>
<sequence>MKVIGINGSPRPAGNTSIMLKTVFETLEAEGIETELIQVGGTDIKGCRACYACIKAKNSECSTRGDGFNEIFAKMAEADGMILGSPTYFADITPELKALIDRSGFVSRANGGLFRHKAGAAVVSLRRGGGIHAYDSINHLFQICQMFMVGSTYWNLGFGGRNGGEVVNDTEGMENMRDLGQSMAFLLKKLNAS</sequence>
<dbReference type="Pfam" id="PF03358">
    <property type="entry name" value="FMN_red"/>
    <property type="match status" value="1"/>
</dbReference>
<feature type="domain" description="NADPH-dependent FMN reductase-like" evidence="3">
    <location>
        <begin position="1"/>
        <end position="158"/>
    </location>
</feature>
<organism evidence="4 5">
    <name type="scientific">Chlorobaculum limnaeum</name>
    <dbReference type="NCBI Taxonomy" id="274537"/>
    <lineage>
        <taxon>Bacteria</taxon>
        <taxon>Pseudomonadati</taxon>
        <taxon>Chlorobiota</taxon>
        <taxon>Chlorobiia</taxon>
        <taxon>Chlorobiales</taxon>
        <taxon>Chlorobiaceae</taxon>
        <taxon>Chlorobaculum</taxon>
    </lineage>
</organism>
<dbReference type="InterPro" id="IPR005025">
    <property type="entry name" value="FMN_Rdtase-like_dom"/>
</dbReference>
<dbReference type="Proteomes" id="UP000095185">
    <property type="component" value="Chromosome"/>
</dbReference>
<evidence type="ECO:0000259" key="3">
    <source>
        <dbReference type="Pfam" id="PF03358"/>
    </source>
</evidence>
<gene>
    <name evidence="4" type="ORF">BIU88_04390</name>
</gene>
<dbReference type="KEGG" id="clz:BIU88_04390"/>
<dbReference type="SUPFAM" id="SSF52218">
    <property type="entry name" value="Flavoproteins"/>
    <property type="match status" value="1"/>
</dbReference>
<dbReference type="InterPro" id="IPR051796">
    <property type="entry name" value="ISF_SsuE-like"/>
</dbReference>
<dbReference type="Gene3D" id="3.40.50.360">
    <property type="match status" value="1"/>
</dbReference>
<dbReference type="InterPro" id="IPR029039">
    <property type="entry name" value="Flavoprotein-like_sf"/>
</dbReference>
<dbReference type="STRING" id="274537.BIU88_04390"/>
<dbReference type="OrthoDB" id="9790975at2"/>
<dbReference type="EMBL" id="CP017305">
    <property type="protein sequence ID" value="AOS83448.1"/>
    <property type="molecule type" value="Genomic_DNA"/>
</dbReference>
<evidence type="ECO:0000313" key="5">
    <source>
        <dbReference type="Proteomes" id="UP000095185"/>
    </source>
</evidence>
<reference evidence="4" key="1">
    <citation type="submission" date="2016-09" db="EMBL/GenBank/DDBJ databases">
        <title>Genome sequence of Chlorobaculum limnaeum.</title>
        <authorList>
            <person name="Liu Z."/>
            <person name="Tank M."/>
            <person name="Bryant D.A."/>
        </authorList>
    </citation>
    <scope>NUCLEOTIDE SEQUENCE [LARGE SCALE GENOMIC DNA]</scope>
    <source>
        <strain evidence="4">DSM 1677</strain>
    </source>
</reference>
<dbReference type="PANTHER" id="PTHR43278">
    <property type="entry name" value="NAD(P)H-DEPENDENT FMN-CONTAINING OXIDOREDUCTASE YWQN-RELATED"/>
    <property type="match status" value="1"/>
</dbReference>
<name>A0A1D8D5Z7_CHLLM</name>
<keyword evidence="2" id="KW-0288">FMN</keyword>
<dbReference type="AlphaFoldDB" id="A0A1D8D5Z7"/>
<proteinExistence type="predicted"/>